<dbReference type="Proteomes" id="UP000504606">
    <property type="component" value="Unplaced"/>
</dbReference>
<evidence type="ECO:0000259" key="7">
    <source>
        <dbReference type="PROSITE" id="PS50222"/>
    </source>
</evidence>
<dbReference type="GO" id="GO:0005737">
    <property type="term" value="C:cytoplasm"/>
    <property type="evidence" value="ECO:0007669"/>
    <property type="project" value="UniProtKB-SubCell"/>
</dbReference>
<evidence type="ECO:0000256" key="5">
    <source>
        <dbReference type="ARBA" id="ARBA00022837"/>
    </source>
</evidence>
<accession>A0A9C6UA91</accession>
<dbReference type="InterPro" id="IPR002048">
    <property type="entry name" value="EF_hand_dom"/>
</dbReference>
<keyword evidence="2" id="KW-0963">Cytoplasm</keyword>
<feature type="compositionally biased region" description="Basic and acidic residues" evidence="6">
    <location>
        <begin position="657"/>
        <end position="674"/>
    </location>
</feature>
<feature type="region of interest" description="Disordered" evidence="6">
    <location>
        <begin position="647"/>
        <end position="674"/>
    </location>
</feature>
<sequence>MDGSGLESRTLRQSLGGVNGTQMSYGGDQQGGYGGQQPGNYPGGQPGGYGGNYFGGQQPGNYPPQNPGAGVQGGLSPEVQQWFNAVDRDRSGKITAKELQAALVNGQGKNFSDQACNLMIGMFDKDKSGMFDRDKTGTIDINEFQQLYNYINQWLGTFRSYDHDQSGHIEETELAQAFQQMGFRFTPEFIKFLITKSDTENHTKISVDQFIVLCVQVQRFTDDGLDCQTIGPPYDKAKRKRKLKDGDDTYLQNGLEMPDNVQNDQSQESDTSHSNYNNNNKFRNENEKLREDMNQLVNDNVQLLKENKQLQDENCVLERQVKFLQEENERLIKEHRDALELSSWLSSAKEIVETLKKRPLLFTKPAKKLPPVIRPADIQTRLIRPAVSLINTARNFLEPRSAQWNDCDIPHSNGTYVSTHIKMERPEDEHLPEGQESPYHTPLLNFDQVEFHSSGKDDCDIQRSALQDVTVTEPIEDEVDRIGREQLLFPDPVEGVCELCPGSRIYVALSAMDNILSKKSHSSVARSCLEAIFKMPYLLSCSVQGNVAKGPYGKPDVQRPSLYRPAVECILKYARFHAEQNSWKVEENTTIKKQMNTRLSELRNIAKYKAQAASADVGDPDSQHKGYSRYKNIVAALSALPIVAQPSASDVTSESNSRNDVKNCTSRKELSEFA</sequence>
<dbReference type="InterPro" id="IPR011992">
    <property type="entry name" value="EF-hand-dom_pair"/>
</dbReference>
<dbReference type="SMART" id="SM00054">
    <property type="entry name" value="EFh"/>
    <property type="match status" value="3"/>
</dbReference>
<dbReference type="Gene3D" id="1.10.238.10">
    <property type="entry name" value="EF-hand"/>
    <property type="match status" value="1"/>
</dbReference>
<dbReference type="PANTHER" id="PTHR46212:SF3">
    <property type="entry name" value="GH27120P"/>
    <property type="match status" value="1"/>
</dbReference>
<dbReference type="PANTHER" id="PTHR46212">
    <property type="entry name" value="PEFLIN"/>
    <property type="match status" value="1"/>
</dbReference>
<evidence type="ECO:0000256" key="3">
    <source>
        <dbReference type="ARBA" id="ARBA00022723"/>
    </source>
</evidence>
<dbReference type="InterPro" id="IPR051426">
    <property type="entry name" value="Peflin/Sorcin_CaBP"/>
</dbReference>
<feature type="region of interest" description="Disordered" evidence="6">
    <location>
        <begin position="16"/>
        <end position="75"/>
    </location>
</feature>
<feature type="compositionally biased region" description="Polar residues" evidence="6">
    <location>
        <begin position="647"/>
        <end position="656"/>
    </location>
</feature>
<dbReference type="PROSITE" id="PS50222">
    <property type="entry name" value="EF_HAND_2"/>
    <property type="match status" value="2"/>
</dbReference>
<dbReference type="GeneID" id="113216439"/>
<keyword evidence="4" id="KW-0677">Repeat</keyword>
<evidence type="ECO:0000256" key="6">
    <source>
        <dbReference type="SAM" id="MobiDB-lite"/>
    </source>
</evidence>
<gene>
    <name evidence="9" type="primary">LOC113216439</name>
</gene>
<feature type="compositionally biased region" description="Polar residues" evidence="6">
    <location>
        <begin position="260"/>
        <end position="274"/>
    </location>
</feature>
<evidence type="ECO:0000313" key="8">
    <source>
        <dbReference type="Proteomes" id="UP000504606"/>
    </source>
</evidence>
<keyword evidence="8" id="KW-1185">Reference proteome</keyword>
<keyword evidence="5" id="KW-0106">Calcium</keyword>
<evidence type="ECO:0000256" key="2">
    <source>
        <dbReference type="ARBA" id="ARBA00022490"/>
    </source>
</evidence>
<organism evidence="8 9">
    <name type="scientific">Frankliniella occidentalis</name>
    <name type="common">Western flower thrips</name>
    <name type="synonym">Euthrips occidentalis</name>
    <dbReference type="NCBI Taxonomy" id="133901"/>
    <lineage>
        <taxon>Eukaryota</taxon>
        <taxon>Metazoa</taxon>
        <taxon>Ecdysozoa</taxon>
        <taxon>Arthropoda</taxon>
        <taxon>Hexapoda</taxon>
        <taxon>Insecta</taxon>
        <taxon>Pterygota</taxon>
        <taxon>Neoptera</taxon>
        <taxon>Paraneoptera</taxon>
        <taxon>Thysanoptera</taxon>
        <taxon>Terebrantia</taxon>
        <taxon>Thripoidea</taxon>
        <taxon>Thripidae</taxon>
        <taxon>Frankliniella</taxon>
    </lineage>
</organism>
<dbReference type="AlphaFoldDB" id="A0A9C6UA91"/>
<feature type="domain" description="EF-hand" evidence="7">
    <location>
        <begin position="74"/>
        <end position="109"/>
    </location>
</feature>
<feature type="region of interest" description="Disordered" evidence="6">
    <location>
        <begin position="248"/>
        <end position="281"/>
    </location>
</feature>
<evidence type="ECO:0000256" key="4">
    <source>
        <dbReference type="ARBA" id="ARBA00022737"/>
    </source>
</evidence>
<name>A0A9C6UA91_FRAOC</name>
<dbReference type="OrthoDB" id="10248537at2759"/>
<keyword evidence="3" id="KW-0479">Metal-binding</keyword>
<dbReference type="Pfam" id="PF13499">
    <property type="entry name" value="EF-hand_7"/>
    <property type="match status" value="2"/>
</dbReference>
<dbReference type="KEGG" id="foc:113216439"/>
<feature type="compositionally biased region" description="Gly residues" evidence="6">
    <location>
        <begin position="28"/>
        <end position="58"/>
    </location>
</feature>
<dbReference type="RefSeq" id="XP_052123958.1">
    <property type="nucleotide sequence ID" value="XM_052267998.1"/>
</dbReference>
<reference evidence="9" key="1">
    <citation type="submission" date="2025-08" db="UniProtKB">
        <authorList>
            <consortium name="RefSeq"/>
        </authorList>
    </citation>
    <scope>IDENTIFICATION</scope>
    <source>
        <tissue evidence="9">Whole organism</tissue>
    </source>
</reference>
<dbReference type="SUPFAM" id="SSF47473">
    <property type="entry name" value="EF-hand"/>
    <property type="match status" value="1"/>
</dbReference>
<dbReference type="GO" id="GO:0048306">
    <property type="term" value="F:calcium-dependent protein binding"/>
    <property type="evidence" value="ECO:0007669"/>
    <property type="project" value="UniProtKB-ARBA"/>
</dbReference>
<proteinExistence type="predicted"/>
<dbReference type="PROSITE" id="PS00018">
    <property type="entry name" value="EF_HAND_1"/>
    <property type="match status" value="2"/>
</dbReference>
<evidence type="ECO:0000313" key="9">
    <source>
        <dbReference type="RefSeq" id="XP_052123958.1"/>
    </source>
</evidence>
<dbReference type="InterPro" id="IPR018247">
    <property type="entry name" value="EF_Hand_1_Ca_BS"/>
</dbReference>
<dbReference type="GO" id="GO:0005509">
    <property type="term" value="F:calcium ion binding"/>
    <property type="evidence" value="ECO:0007669"/>
    <property type="project" value="InterPro"/>
</dbReference>
<evidence type="ECO:0000256" key="1">
    <source>
        <dbReference type="ARBA" id="ARBA00004496"/>
    </source>
</evidence>
<feature type="domain" description="EF-hand" evidence="7">
    <location>
        <begin position="149"/>
        <end position="184"/>
    </location>
</feature>
<comment type="subcellular location">
    <subcellularLocation>
        <location evidence="1">Cytoplasm</location>
    </subcellularLocation>
</comment>
<protein>
    <submittedName>
        <fullName evidence="9">Uncharacterized protein LOC113216439 isoform X1</fullName>
    </submittedName>
</protein>